<dbReference type="AlphaFoldDB" id="A0A174AAW2"/>
<name>A0A174AAW2_BIFAD</name>
<gene>
    <name evidence="1" type="ORF">ERS852382_01512</name>
</gene>
<protein>
    <recommendedName>
        <fullName evidence="3">HK97 gp10 family phage protein</fullName>
    </recommendedName>
</protein>
<accession>A0A174AAW2</accession>
<dbReference type="Proteomes" id="UP000095647">
    <property type="component" value="Unassembled WGS sequence"/>
</dbReference>
<evidence type="ECO:0000313" key="1">
    <source>
        <dbReference type="EMBL" id="CUN85497.1"/>
    </source>
</evidence>
<dbReference type="EMBL" id="CYYI01000005">
    <property type="protein sequence ID" value="CUN85497.1"/>
    <property type="molecule type" value="Genomic_DNA"/>
</dbReference>
<evidence type="ECO:0008006" key="3">
    <source>
        <dbReference type="Google" id="ProtNLM"/>
    </source>
</evidence>
<evidence type="ECO:0000313" key="2">
    <source>
        <dbReference type="Proteomes" id="UP000095647"/>
    </source>
</evidence>
<proteinExistence type="predicted"/>
<sequence>MAGKALMVVGQKRFVQTMRKAGADMDDLKEVNRAAAQIALPAVRNLAPRGKTGRLAGSLRVGATKRAGVIRAGRKAVPYAGPINYGWPKRHIRPRLFVNNGVASTESQWQKVYKDFIDKTLKQVKGK</sequence>
<reference evidence="1 2" key="1">
    <citation type="submission" date="2015-09" db="EMBL/GenBank/DDBJ databases">
        <authorList>
            <consortium name="Pathogen Informatics"/>
        </authorList>
    </citation>
    <scope>NUCLEOTIDE SEQUENCE [LARGE SCALE GENOMIC DNA]</scope>
    <source>
        <strain evidence="1 2">2789STDY5608824</strain>
    </source>
</reference>
<organism evidence="1 2">
    <name type="scientific">Bifidobacterium adolescentis</name>
    <dbReference type="NCBI Taxonomy" id="1680"/>
    <lineage>
        <taxon>Bacteria</taxon>
        <taxon>Bacillati</taxon>
        <taxon>Actinomycetota</taxon>
        <taxon>Actinomycetes</taxon>
        <taxon>Bifidobacteriales</taxon>
        <taxon>Bifidobacteriaceae</taxon>
        <taxon>Bifidobacterium</taxon>
    </lineage>
</organism>
<dbReference type="RefSeq" id="WP_055680529.1">
    <property type="nucleotide sequence ID" value="NZ_CYYI01000005.1"/>
</dbReference>